<dbReference type="AlphaFoldDB" id="A0A9W8W960"/>
<comment type="caution">
    <text evidence="2">The sequence shown here is derived from an EMBL/GenBank/DDBJ whole genome shotgun (WGS) entry which is preliminary data.</text>
</comment>
<gene>
    <name evidence="2" type="ORF">N0V84_007961</name>
</gene>
<feature type="compositionally biased region" description="Polar residues" evidence="1">
    <location>
        <begin position="80"/>
        <end position="91"/>
    </location>
</feature>
<evidence type="ECO:0000256" key="1">
    <source>
        <dbReference type="SAM" id="MobiDB-lite"/>
    </source>
</evidence>
<evidence type="ECO:0000313" key="3">
    <source>
        <dbReference type="Proteomes" id="UP001140502"/>
    </source>
</evidence>
<evidence type="ECO:0000313" key="2">
    <source>
        <dbReference type="EMBL" id="KAJ4316251.1"/>
    </source>
</evidence>
<organism evidence="2 3">
    <name type="scientific">Fusarium piperis</name>
    <dbReference type="NCBI Taxonomy" id="1435070"/>
    <lineage>
        <taxon>Eukaryota</taxon>
        <taxon>Fungi</taxon>
        <taxon>Dikarya</taxon>
        <taxon>Ascomycota</taxon>
        <taxon>Pezizomycotina</taxon>
        <taxon>Sordariomycetes</taxon>
        <taxon>Hypocreomycetidae</taxon>
        <taxon>Hypocreales</taxon>
        <taxon>Nectriaceae</taxon>
        <taxon>Fusarium</taxon>
        <taxon>Fusarium solani species complex</taxon>
    </lineage>
</organism>
<sequence length="219" mass="23831">MRVTETTPLLGEPSSTHPRYDPGNPNYIFCPHAPSHRFHIKLVVSQSATDGNQGTAPDGRLSVIPEEDEELEEEPDGSTRGLSSSNRGTDSSDAELDASQERAVYLQPVMVPIVVHPRSGQVVEEETWEVGCVSRICWPFMWLFRKLDNAPDDEHAGPAPLPTVEDSDAEFADDEYSSTGSSVGSVASSTVAPHMALLMPTVRIYGHSFLQPEVRVSSG</sequence>
<dbReference type="Proteomes" id="UP001140502">
    <property type="component" value="Unassembled WGS sequence"/>
</dbReference>
<proteinExistence type="predicted"/>
<dbReference type="EMBL" id="JAPEUR010000185">
    <property type="protein sequence ID" value="KAJ4316251.1"/>
    <property type="molecule type" value="Genomic_DNA"/>
</dbReference>
<feature type="compositionally biased region" description="Acidic residues" evidence="1">
    <location>
        <begin position="67"/>
        <end position="76"/>
    </location>
</feature>
<keyword evidence="3" id="KW-1185">Reference proteome</keyword>
<dbReference type="OrthoDB" id="5090727at2759"/>
<reference evidence="2" key="1">
    <citation type="submission" date="2022-10" db="EMBL/GenBank/DDBJ databases">
        <title>Tapping the CABI collections for fungal endophytes: first genome assemblies for Collariella, Neodidymelliopsis, Ascochyta clinopodiicola, Didymella pomorum, Didymosphaeria variabile, Neocosmospora piperis and Neocucurbitaria cava.</title>
        <authorList>
            <person name="Hill R."/>
        </authorList>
    </citation>
    <scope>NUCLEOTIDE SEQUENCE</scope>
    <source>
        <strain evidence="2">IMI 366586</strain>
    </source>
</reference>
<accession>A0A9W8W960</accession>
<name>A0A9W8W960_9HYPO</name>
<feature type="compositionally biased region" description="Polar residues" evidence="1">
    <location>
        <begin position="1"/>
        <end position="17"/>
    </location>
</feature>
<feature type="region of interest" description="Disordered" evidence="1">
    <location>
        <begin position="1"/>
        <end position="23"/>
    </location>
</feature>
<feature type="region of interest" description="Disordered" evidence="1">
    <location>
        <begin position="67"/>
        <end position="97"/>
    </location>
</feature>
<protein>
    <submittedName>
        <fullName evidence="2">Uncharacterized protein</fullName>
    </submittedName>
</protein>